<feature type="domain" description="BAR" evidence="1">
    <location>
        <begin position="81"/>
        <end position="204"/>
    </location>
</feature>
<keyword evidence="2" id="KW-1185">Reference proteome</keyword>
<dbReference type="SUPFAM" id="SSF103657">
    <property type="entry name" value="BAR/IMD domain-like"/>
    <property type="match status" value="1"/>
</dbReference>
<sequence length="215" mass="24962">MLHRFGARIGYIVGLMERTELEDSVRTSQVRYEHFGETLRDFCEKMMDALPPIEGTSGAERFAETLDFIATRTDRTLSMHVDITNFASCIRGIAEAERTLQRDIEAKVLKPSRDFLENEWEEFKEAERNLATATVEMDGYKSKLTKLVKQNESYQKGYEKALKAYEGRLREFTAVVSRLDDHEKKHADRIKDAVDILIEYHALALRKFRIYQALS</sequence>
<evidence type="ECO:0000259" key="1">
    <source>
        <dbReference type="Pfam" id="PF03114"/>
    </source>
</evidence>
<organism evidence="2 3">
    <name type="scientific">Trichuris muris</name>
    <name type="common">Mouse whipworm</name>
    <dbReference type="NCBI Taxonomy" id="70415"/>
    <lineage>
        <taxon>Eukaryota</taxon>
        <taxon>Metazoa</taxon>
        <taxon>Ecdysozoa</taxon>
        <taxon>Nematoda</taxon>
        <taxon>Enoplea</taxon>
        <taxon>Dorylaimia</taxon>
        <taxon>Trichinellida</taxon>
        <taxon>Trichuridae</taxon>
        <taxon>Trichuris</taxon>
    </lineage>
</organism>
<reference evidence="3" key="1">
    <citation type="submission" date="2019-12" db="UniProtKB">
        <authorList>
            <consortium name="WormBaseParasite"/>
        </authorList>
    </citation>
    <scope>IDENTIFICATION</scope>
</reference>
<name>A0A5S6QSU4_TRIMR</name>
<dbReference type="GO" id="GO:0005737">
    <property type="term" value="C:cytoplasm"/>
    <property type="evidence" value="ECO:0007669"/>
    <property type="project" value="InterPro"/>
</dbReference>
<evidence type="ECO:0000313" key="3">
    <source>
        <dbReference type="WBParaSite" id="TMUE_2000009972.1"/>
    </source>
</evidence>
<dbReference type="WBParaSite" id="TMUE_2000009972.1">
    <property type="protein sequence ID" value="TMUE_2000009972.1"/>
    <property type="gene ID" value="WBGene00294392"/>
</dbReference>
<dbReference type="InterPro" id="IPR027267">
    <property type="entry name" value="AH/BAR_dom_sf"/>
</dbReference>
<dbReference type="Gene3D" id="1.20.1270.60">
    <property type="entry name" value="Arfaptin homology (AH) domain/BAR domain"/>
    <property type="match status" value="1"/>
</dbReference>
<dbReference type="Pfam" id="PF03114">
    <property type="entry name" value="BAR"/>
    <property type="match status" value="1"/>
</dbReference>
<evidence type="ECO:0000313" key="2">
    <source>
        <dbReference type="Proteomes" id="UP000046395"/>
    </source>
</evidence>
<accession>A0A5S6QSU4</accession>
<protein>
    <submittedName>
        <fullName evidence="3">BAR domain-containing protein</fullName>
    </submittedName>
</protein>
<dbReference type="InterPro" id="IPR004148">
    <property type="entry name" value="BAR_dom"/>
</dbReference>
<dbReference type="Proteomes" id="UP000046395">
    <property type="component" value="Unassembled WGS sequence"/>
</dbReference>
<proteinExistence type="predicted"/>
<dbReference type="AlphaFoldDB" id="A0A5S6QSU4"/>